<dbReference type="InterPro" id="IPR027555">
    <property type="entry name" value="Mo5U34_MeTrfas-like"/>
</dbReference>
<organism evidence="1 2">
    <name type="scientific">Campylobacter hyointestinalis subsp. hyointestinalis</name>
    <dbReference type="NCBI Taxonomy" id="91352"/>
    <lineage>
        <taxon>Bacteria</taxon>
        <taxon>Pseudomonadati</taxon>
        <taxon>Campylobacterota</taxon>
        <taxon>Epsilonproteobacteria</taxon>
        <taxon>Campylobacterales</taxon>
        <taxon>Campylobacteraceae</taxon>
        <taxon>Campylobacter</taxon>
    </lineage>
</organism>
<evidence type="ECO:0008006" key="3">
    <source>
        <dbReference type="Google" id="ProtNLM"/>
    </source>
</evidence>
<name>A0A855N1I0_CAMHY</name>
<dbReference type="Proteomes" id="UP000239685">
    <property type="component" value="Unassembled WGS sequence"/>
</dbReference>
<proteinExistence type="predicted"/>
<protein>
    <recommendedName>
        <fullName evidence="3">DUF1698 domain-containing protein</fullName>
    </recommendedName>
</protein>
<comment type="caution">
    <text evidence="1">The sequence shown here is derived from an EMBL/GenBank/DDBJ whole genome shotgun (WGS) entry which is preliminary data.</text>
</comment>
<dbReference type="Pfam" id="PF08003">
    <property type="entry name" value="Methyltransf_9"/>
    <property type="match status" value="1"/>
</dbReference>
<reference evidence="1 2" key="1">
    <citation type="submission" date="2017-06" db="EMBL/GenBank/DDBJ databases">
        <title>Updating the genomic taxonomy and epidemiology of Campylobacter hyointestinalis; discovery in New Zealand farmed ruminants.</title>
        <authorList>
            <person name="Wilkinson D.A."/>
            <person name="Fayaz A."/>
            <person name="Biggs P.J."/>
            <person name="Midwinter A.C."/>
        </authorList>
    </citation>
    <scope>NUCLEOTIDE SEQUENCE [LARGE SCALE GENOMIC DNA]</scope>
    <source>
        <strain evidence="1 2">S1614a</strain>
    </source>
</reference>
<dbReference type="EMBL" id="NIQP01000044">
    <property type="protein sequence ID" value="PPB68112.1"/>
    <property type="molecule type" value="Genomic_DNA"/>
</dbReference>
<accession>A0A855N1I0</accession>
<sequence length="112" mass="13393">MLRKNMNKIMIVFIRTMYVAYTQETLLMTIHTYSKIPNIYFVPSISALKNWCERAGFKEFEVLATKKTDENEQRKTEWIDSFSLENFLDPKDKNLTIEGYEAPKRVYIRIKI</sequence>
<evidence type="ECO:0000313" key="2">
    <source>
        <dbReference type="Proteomes" id="UP000239685"/>
    </source>
</evidence>
<dbReference type="AlphaFoldDB" id="A0A855N1I0"/>
<gene>
    <name evidence="1" type="ORF">CDQ78_09560</name>
</gene>
<evidence type="ECO:0000313" key="1">
    <source>
        <dbReference type="EMBL" id="PPB68112.1"/>
    </source>
</evidence>